<accession>A0A0H0XS36</accession>
<dbReference type="Proteomes" id="UP000053455">
    <property type="component" value="Unassembled WGS sequence"/>
</dbReference>
<name>A0A0H0XS36_9SPHN</name>
<evidence type="ECO:0000256" key="2">
    <source>
        <dbReference type="ARBA" id="ARBA00022692"/>
    </source>
</evidence>
<sequence>MAEQKNDKPKSGWMNVAVDYGPLLVFFFVYKYFSPEESGDMSGEIFAVIRGTGAFIVAAVIALAVSKWRLGKVSPMLMLSTALIVGFGALTIYFQDERFIQWKPTIVYAIFAVVLLIGYYRGKSLLKLLLEAAFEGLNDEGWLKLSRNWGVFFIFLGVLNSALVWFVSFETWLAAKLWLFLPLTFLFTFTQVPMLMRHGLALGEEDDAIEEAVKNEPPTG</sequence>
<keyword evidence="1 5" id="KW-1003">Cell membrane</keyword>
<keyword evidence="5" id="KW-0997">Cell inner membrane</keyword>
<keyword evidence="7" id="KW-1185">Reference proteome</keyword>
<comment type="function">
    <text evidence="5">Plays a role in cell envelope biogenesis, maintenance of cell envelope integrity and membrane homeostasis.</text>
</comment>
<evidence type="ECO:0000256" key="5">
    <source>
        <dbReference type="HAMAP-Rule" id="MF_00189"/>
    </source>
</evidence>
<evidence type="ECO:0000313" key="6">
    <source>
        <dbReference type="EMBL" id="KLI63110.1"/>
    </source>
</evidence>
<dbReference type="OrthoDB" id="9788219at2"/>
<dbReference type="Pfam" id="PF04279">
    <property type="entry name" value="IspA"/>
    <property type="match status" value="1"/>
</dbReference>
<feature type="transmembrane region" description="Helical" evidence="5">
    <location>
        <begin position="12"/>
        <end position="33"/>
    </location>
</feature>
<keyword evidence="4 5" id="KW-0472">Membrane</keyword>
<gene>
    <name evidence="5" type="primary">yciB</name>
    <name evidence="6" type="ORF">AAV99_10405</name>
</gene>
<comment type="subcellular location">
    <subcellularLocation>
        <location evidence="5">Cell inner membrane</location>
        <topology evidence="5">Multi-pass membrane protein</topology>
    </subcellularLocation>
</comment>
<comment type="caution">
    <text evidence="6">The sequence shown here is derived from an EMBL/GenBank/DDBJ whole genome shotgun (WGS) entry which is preliminary data.</text>
</comment>
<dbReference type="STRING" id="874156.GCA_001021555_02358"/>
<evidence type="ECO:0000313" key="7">
    <source>
        <dbReference type="Proteomes" id="UP000053455"/>
    </source>
</evidence>
<dbReference type="AlphaFoldDB" id="A0A0H0XS36"/>
<feature type="transmembrane region" description="Helical" evidence="5">
    <location>
        <begin position="100"/>
        <end position="120"/>
    </location>
</feature>
<feature type="transmembrane region" description="Helical" evidence="5">
    <location>
        <begin position="173"/>
        <end position="192"/>
    </location>
</feature>
<feature type="transmembrane region" description="Helical" evidence="5">
    <location>
        <begin position="149"/>
        <end position="167"/>
    </location>
</feature>
<feature type="transmembrane region" description="Helical" evidence="5">
    <location>
        <begin position="77"/>
        <end position="94"/>
    </location>
</feature>
<evidence type="ECO:0000256" key="3">
    <source>
        <dbReference type="ARBA" id="ARBA00022989"/>
    </source>
</evidence>
<organism evidence="6 7">
    <name type="scientific">Aurantiacibacter marinus</name>
    <dbReference type="NCBI Taxonomy" id="874156"/>
    <lineage>
        <taxon>Bacteria</taxon>
        <taxon>Pseudomonadati</taxon>
        <taxon>Pseudomonadota</taxon>
        <taxon>Alphaproteobacteria</taxon>
        <taxon>Sphingomonadales</taxon>
        <taxon>Erythrobacteraceae</taxon>
        <taxon>Aurantiacibacter</taxon>
    </lineage>
</organism>
<dbReference type="PATRIC" id="fig|874156.12.peg.2136"/>
<dbReference type="RefSeq" id="WP_047094002.1">
    <property type="nucleotide sequence ID" value="NZ_LBHU01000003.1"/>
</dbReference>
<dbReference type="GO" id="GO:0005886">
    <property type="term" value="C:plasma membrane"/>
    <property type="evidence" value="ECO:0007669"/>
    <property type="project" value="UniProtKB-SubCell"/>
</dbReference>
<dbReference type="InterPro" id="IPR006008">
    <property type="entry name" value="YciB"/>
</dbReference>
<feature type="transmembrane region" description="Helical" evidence="5">
    <location>
        <begin position="45"/>
        <end position="65"/>
    </location>
</feature>
<proteinExistence type="inferred from homology"/>
<keyword evidence="3 5" id="KW-1133">Transmembrane helix</keyword>
<comment type="similarity">
    <text evidence="5">Belongs to the YciB family.</text>
</comment>
<protein>
    <recommendedName>
        <fullName evidence="5">Inner membrane-spanning protein YciB</fullName>
    </recommendedName>
</protein>
<keyword evidence="2 5" id="KW-0812">Transmembrane</keyword>
<evidence type="ECO:0000256" key="4">
    <source>
        <dbReference type="ARBA" id="ARBA00023136"/>
    </source>
</evidence>
<dbReference type="EMBL" id="LBHU01000003">
    <property type="protein sequence ID" value="KLI63110.1"/>
    <property type="molecule type" value="Genomic_DNA"/>
</dbReference>
<evidence type="ECO:0000256" key="1">
    <source>
        <dbReference type="ARBA" id="ARBA00022475"/>
    </source>
</evidence>
<dbReference type="PANTHER" id="PTHR36917">
    <property type="entry name" value="INTRACELLULAR SEPTATION PROTEIN A-RELATED"/>
    <property type="match status" value="1"/>
</dbReference>
<dbReference type="HAMAP" id="MF_00189">
    <property type="entry name" value="YciB"/>
    <property type="match status" value="1"/>
</dbReference>
<reference evidence="6 7" key="1">
    <citation type="submission" date="2015-04" db="EMBL/GenBank/DDBJ databases">
        <title>The draft genome sequence of Erythrobacter marinus HWDM-33.</title>
        <authorList>
            <person name="Zhuang L."/>
            <person name="Liu Y."/>
            <person name="Shao Z."/>
        </authorList>
    </citation>
    <scope>NUCLEOTIDE SEQUENCE [LARGE SCALE GENOMIC DNA]</scope>
    <source>
        <strain evidence="6 7">HWDM-33</strain>
    </source>
</reference>
<dbReference type="PANTHER" id="PTHR36917:SF1">
    <property type="entry name" value="INNER MEMBRANE-SPANNING PROTEIN YCIB"/>
    <property type="match status" value="1"/>
</dbReference>